<gene>
    <name evidence="1" type="ORF">BC936DRAFT_142228</name>
</gene>
<dbReference type="OrthoDB" id="2431294at2759"/>
<protein>
    <submittedName>
        <fullName evidence="1">Uncharacterized protein</fullName>
    </submittedName>
</protein>
<organism evidence="1 2">
    <name type="scientific">Jimgerdemannia flammicorona</name>
    <dbReference type="NCBI Taxonomy" id="994334"/>
    <lineage>
        <taxon>Eukaryota</taxon>
        <taxon>Fungi</taxon>
        <taxon>Fungi incertae sedis</taxon>
        <taxon>Mucoromycota</taxon>
        <taxon>Mucoromycotina</taxon>
        <taxon>Endogonomycetes</taxon>
        <taxon>Endogonales</taxon>
        <taxon>Endogonaceae</taxon>
        <taxon>Jimgerdemannia</taxon>
    </lineage>
</organism>
<evidence type="ECO:0000313" key="2">
    <source>
        <dbReference type="Proteomes" id="UP000268093"/>
    </source>
</evidence>
<keyword evidence="2" id="KW-1185">Reference proteome</keyword>
<name>A0A433A0M9_9FUNG</name>
<comment type="caution">
    <text evidence="1">The sequence shown here is derived from an EMBL/GenBank/DDBJ whole genome shotgun (WGS) entry which is preliminary data.</text>
</comment>
<dbReference type="AlphaFoldDB" id="A0A433A0M9"/>
<dbReference type="EMBL" id="RBNI01022061">
    <property type="protein sequence ID" value="RUO96302.1"/>
    <property type="molecule type" value="Genomic_DNA"/>
</dbReference>
<dbReference type="Proteomes" id="UP000268093">
    <property type="component" value="Unassembled WGS sequence"/>
</dbReference>
<proteinExistence type="predicted"/>
<accession>A0A433A0M9</accession>
<evidence type="ECO:0000313" key="1">
    <source>
        <dbReference type="EMBL" id="RUO96302.1"/>
    </source>
</evidence>
<reference evidence="1 2" key="1">
    <citation type="journal article" date="2018" name="New Phytol.">
        <title>Phylogenomics of Endogonaceae and evolution of mycorrhizas within Mucoromycota.</title>
        <authorList>
            <person name="Chang Y."/>
            <person name="Desiro A."/>
            <person name="Na H."/>
            <person name="Sandor L."/>
            <person name="Lipzen A."/>
            <person name="Clum A."/>
            <person name="Barry K."/>
            <person name="Grigoriev I.V."/>
            <person name="Martin F.M."/>
            <person name="Stajich J.E."/>
            <person name="Smith M.E."/>
            <person name="Bonito G."/>
            <person name="Spatafora J.W."/>
        </authorList>
    </citation>
    <scope>NUCLEOTIDE SEQUENCE [LARGE SCALE GENOMIC DNA]</scope>
    <source>
        <strain evidence="1 2">GMNB39</strain>
    </source>
</reference>
<sequence>MVAGYTKFSPDGFFDLFKLKLRKSEVHTIDQLATVVTKSTQHNHNIPQLIVKSNRLYLKFYLIMNFNLILIILDKFIFPQELPVHRITAERAWYLFEKICPHILTQFQEQTCPKPLVSKP</sequence>